<reference evidence="7" key="1">
    <citation type="journal article" date="2020" name="Cell">
        <title>Large-Scale Comparative Analyses of Tick Genomes Elucidate Their Genetic Diversity and Vector Capacities.</title>
        <authorList>
            <consortium name="Tick Genome and Microbiome Consortium (TIGMIC)"/>
            <person name="Jia N."/>
            <person name="Wang J."/>
            <person name="Shi W."/>
            <person name="Du L."/>
            <person name="Sun Y."/>
            <person name="Zhan W."/>
            <person name="Jiang J.F."/>
            <person name="Wang Q."/>
            <person name="Zhang B."/>
            <person name="Ji P."/>
            <person name="Bell-Sakyi L."/>
            <person name="Cui X.M."/>
            <person name="Yuan T.T."/>
            <person name="Jiang B.G."/>
            <person name="Yang W.F."/>
            <person name="Lam T.T."/>
            <person name="Chang Q.C."/>
            <person name="Ding S.J."/>
            <person name="Wang X.J."/>
            <person name="Zhu J.G."/>
            <person name="Ruan X.D."/>
            <person name="Zhao L."/>
            <person name="Wei J.T."/>
            <person name="Ye R.Z."/>
            <person name="Que T.C."/>
            <person name="Du C.H."/>
            <person name="Zhou Y.H."/>
            <person name="Cheng J.X."/>
            <person name="Dai P.F."/>
            <person name="Guo W.B."/>
            <person name="Han X.H."/>
            <person name="Huang E.J."/>
            <person name="Li L.F."/>
            <person name="Wei W."/>
            <person name="Gao Y.C."/>
            <person name="Liu J.Z."/>
            <person name="Shao H.Z."/>
            <person name="Wang X."/>
            <person name="Wang C.C."/>
            <person name="Yang T.C."/>
            <person name="Huo Q.B."/>
            <person name="Li W."/>
            <person name="Chen H.Y."/>
            <person name="Chen S.E."/>
            <person name="Zhou L.G."/>
            <person name="Ni X.B."/>
            <person name="Tian J.H."/>
            <person name="Sheng Y."/>
            <person name="Liu T."/>
            <person name="Pan Y.S."/>
            <person name="Xia L.Y."/>
            <person name="Li J."/>
            <person name="Zhao F."/>
            <person name="Cao W.C."/>
        </authorList>
    </citation>
    <scope>NUCLEOTIDE SEQUENCE</scope>
    <source>
        <strain evidence="7">Rmic-2018</strain>
    </source>
</reference>
<evidence type="ECO:0000256" key="3">
    <source>
        <dbReference type="ARBA" id="ARBA00022692"/>
    </source>
</evidence>
<evidence type="ECO:0000256" key="6">
    <source>
        <dbReference type="SAM" id="Phobius"/>
    </source>
</evidence>
<reference evidence="7" key="2">
    <citation type="submission" date="2021-09" db="EMBL/GenBank/DDBJ databases">
        <authorList>
            <person name="Jia N."/>
            <person name="Wang J."/>
            <person name="Shi W."/>
            <person name="Du L."/>
            <person name="Sun Y."/>
            <person name="Zhan W."/>
            <person name="Jiang J."/>
            <person name="Wang Q."/>
            <person name="Zhang B."/>
            <person name="Ji P."/>
            <person name="Sakyi L.B."/>
            <person name="Cui X."/>
            <person name="Yuan T."/>
            <person name="Jiang B."/>
            <person name="Yang W."/>
            <person name="Lam T.T.-Y."/>
            <person name="Chang Q."/>
            <person name="Ding S."/>
            <person name="Wang X."/>
            <person name="Zhu J."/>
            <person name="Ruan X."/>
            <person name="Zhao L."/>
            <person name="Wei J."/>
            <person name="Que T."/>
            <person name="Du C."/>
            <person name="Cheng J."/>
            <person name="Dai P."/>
            <person name="Han X."/>
            <person name="Huang E."/>
            <person name="Gao Y."/>
            <person name="Liu J."/>
            <person name="Shao H."/>
            <person name="Ye R."/>
            <person name="Li L."/>
            <person name="Wei W."/>
            <person name="Wang X."/>
            <person name="Wang C."/>
            <person name="Huo Q."/>
            <person name="Li W."/>
            <person name="Guo W."/>
            <person name="Chen H."/>
            <person name="Chen S."/>
            <person name="Zhou L."/>
            <person name="Zhou L."/>
            <person name="Ni X."/>
            <person name="Tian J."/>
            <person name="Zhou Y."/>
            <person name="Sheng Y."/>
            <person name="Liu T."/>
            <person name="Pan Y."/>
            <person name="Xia L."/>
            <person name="Li J."/>
            <person name="Zhao F."/>
            <person name="Cao W."/>
        </authorList>
    </citation>
    <scope>NUCLEOTIDE SEQUENCE</scope>
    <source>
        <strain evidence="7">Rmic-2018</strain>
        <tissue evidence="7">Larvae</tissue>
    </source>
</reference>
<feature type="transmembrane region" description="Helical" evidence="6">
    <location>
        <begin position="12"/>
        <end position="35"/>
    </location>
</feature>
<keyword evidence="5 6" id="KW-0472">Membrane</keyword>
<dbReference type="GO" id="GO:0071578">
    <property type="term" value="P:zinc ion import across plasma membrane"/>
    <property type="evidence" value="ECO:0007669"/>
    <property type="project" value="TreeGrafter"/>
</dbReference>
<dbReference type="GO" id="GO:0005385">
    <property type="term" value="F:zinc ion transmembrane transporter activity"/>
    <property type="evidence" value="ECO:0007669"/>
    <property type="project" value="TreeGrafter"/>
</dbReference>
<evidence type="ECO:0000256" key="4">
    <source>
        <dbReference type="ARBA" id="ARBA00022989"/>
    </source>
</evidence>
<dbReference type="Pfam" id="PF02535">
    <property type="entry name" value="Zip"/>
    <property type="match status" value="1"/>
</dbReference>
<dbReference type="PANTHER" id="PTHR12191">
    <property type="entry name" value="SOLUTE CARRIER FAMILY 39"/>
    <property type="match status" value="1"/>
</dbReference>
<protein>
    <submittedName>
        <fullName evidence="7">Uncharacterized protein</fullName>
    </submittedName>
</protein>
<keyword evidence="4 6" id="KW-1133">Transmembrane helix</keyword>
<evidence type="ECO:0000256" key="1">
    <source>
        <dbReference type="ARBA" id="ARBA00004141"/>
    </source>
</evidence>
<dbReference type="EMBL" id="JABSTU010000003">
    <property type="protein sequence ID" value="KAH8035070.1"/>
    <property type="molecule type" value="Genomic_DNA"/>
</dbReference>
<comment type="caution">
    <text evidence="7">The sequence shown here is derived from an EMBL/GenBank/DDBJ whole genome shotgun (WGS) entry which is preliminary data.</text>
</comment>
<dbReference type="PANTHER" id="PTHR12191:SF37">
    <property type="entry name" value="ZINC TRANSPORTER FOI"/>
    <property type="match status" value="1"/>
</dbReference>
<comment type="similarity">
    <text evidence="2">Belongs to the ZIP transporter (TC 2.A.5) family.</text>
</comment>
<dbReference type="VEuPathDB" id="VectorBase:LOC119181492"/>
<gene>
    <name evidence="7" type="ORF">HPB51_004311</name>
</gene>
<organism evidence="7 8">
    <name type="scientific">Rhipicephalus microplus</name>
    <name type="common">Cattle tick</name>
    <name type="synonym">Boophilus microplus</name>
    <dbReference type="NCBI Taxonomy" id="6941"/>
    <lineage>
        <taxon>Eukaryota</taxon>
        <taxon>Metazoa</taxon>
        <taxon>Ecdysozoa</taxon>
        <taxon>Arthropoda</taxon>
        <taxon>Chelicerata</taxon>
        <taxon>Arachnida</taxon>
        <taxon>Acari</taxon>
        <taxon>Parasitiformes</taxon>
        <taxon>Ixodida</taxon>
        <taxon>Ixodoidea</taxon>
        <taxon>Ixodidae</taxon>
        <taxon>Rhipicephalinae</taxon>
        <taxon>Rhipicephalus</taxon>
        <taxon>Boophilus</taxon>
    </lineage>
</organism>
<dbReference type="GO" id="GO:0005886">
    <property type="term" value="C:plasma membrane"/>
    <property type="evidence" value="ECO:0007669"/>
    <property type="project" value="TreeGrafter"/>
</dbReference>
<keyword evidence="3 6" id="KW-0812">Transmembrane</keyword>
<evidence type="ECO:0000313" key="8">
    <source>
        <dbReference type="Proteomes" id="UP000821866"/>
    </source>
</evidence>
<feature type="transmembrane region" description="Helical" evidence="6">
    <location>
        <begin position="47"/>
        <end position="67"/>
    </location>
</feature>
<evidence type="ECO:0000256" key="5">
    <source>
        <dbReference type="ARBA" id="ARBA00023136"/>
    </source>
</evidence>
<dbReference type="AlphaFoldDB" id="A0A9J6EL50"/>
<comment type="subcellular location">
    <subcellularLocation>
        <location evidence="1">Membrane</location>
        <topology evidence="1">Multi-pass membrane protein</topology>
    </subcellularLocation>
</comment>
<dbReference type="GO" id="GO:0030003">
    <property type="term" value="P:intracellular monoatomic cation homeostasis"/>
    <property type="evidence" value="ECO:0007669"/>
    <property type="project" value="TreeGrafter"/>
</dbReference>
<proteinExistence type="inferred from homology"/>
<sequence length="203" mass="22246">MENWNDVPCSVGLGMLAVLIISCCSLAGLVIVPFLSHALYHRHSHGVRGPGCGLLLGSAVFHLIPQAFNLLGQDREHDYLWKSLIVFVGVYLFYLSDKVMRFIADYRQENPHRERSALQARNFFAGNTSASHALGLQNAFSPTGGVTALPLSASYPEGNVGGSQLLDGSIGLSPLHPDWTIDLHIRIASDLHQSFFWPRPARA</sequence>
<feature type="transmembrane region" description="Helical" evidence="6">
    <location>
        <begin position="79"/>
        <end position="96"/>
    </location>
</feature>
<accession>A0A9J6EL50</accession>
<dbReference type="Proteomes" id="UP000821866">
    <property type="component" value="Chromosome 11"/>
</dbReference>
<evidence type="ECO:0000256" key="2">
    <source>
        <dbReference type="ARBA" id="ARBA00006939"/>
    </source>
</evidence>
<name>A0A9J6EL50_RHIMP</name>
<evidence type="ECO:0000313" key="7">
    <source>
        <dbReference type="EMBL" id="KAH8035070.1"/>
    </source>
</evidence>
<keyword evidence="8" id="KW-1185">Reference proteome</keyword>
<dbReference type="InterPro" id="IPR050799">
    <property type="entry name" value="ZIP_Transporter"/>
</dbReference>
<dbReference type="InterPro" id="IPR003689">
    <property type="entry name" value="ZIP"/>
</dbReference>
<dbReference type="GO" id="GO:0140410">
    <property type="term" value="F:monoatomic cation:bicarbonate symporter activity"/>
    <property type="evidence" value="ECO:0007669"/>
    <property type="project" value="TreeGrafter"/>
</dbReference>